<dbReference type="SMART" id="SM00382">
    <property type="entry name" value="AAA"/>
    <property type="match status" value="1"/>
</dbReference>
<organism evidence="7">
    <name type="scientific">marine metagenome</name>
    <dbReference type="NCBI Taxonomy" id="408172"/>
    <lineage>
        <taxon>unclassified sequences</taxon>
        <taxon>metagenomes</taxon>
        <taxon>ecological metagenomes</taxon>
    </lineage>
</organism>
<sequence>MIVPAASGWVECRVGVFHLETDWVVEPGQVLVLFGPSGAGKSTTLRAIAGLLRPVRGHVEVGGQVVYDGDDGTWVPTHKRRLGYLTQQYHLFPHLKVAANIAFGLPDHNSTVGRERVSELSSLFELEGLEERYPWELSGGQQQRVALARALASRPAILLLDEPFGSLDAELRRTLHRELRSMLVQSPVPVMLVTHDREEALALGDSVQVVNEGRTLVTGNPLEVLGQPGQGRVARLVGVENLFDLRVVERNSRDGTMTCVGPGLQLEVPLDSRTSGRSSLEGDQDRVTVAIRASDIILAKEELAESSARNRLPGEVVSVESRPPGYAVTLNCGQHLRCHITGAALEEMGIQTGQRLWAVFKASSCFLVDQERL</sequence>
<dbReference type="SUPFAM" id="SSF52540">
    <property type="entry name" value="P-loop containing nucleoside triphosphate hydrolases"/>
    <property type="match status" value="1"/>
</dbReference>
<reference evidence="7" key="1">
    <citation type="submission" date="2018-05" db="EMBL/GenBank/DDBJ databases">
        <authorList>
            <person name="Lanie J.A."/>
            <person name="Ng W.-L."/>
            <person name="Kazmierczak K.M."/>
            <person name="Andrzejewski T.M."/>
            <person name="Davidsen T.M."/>
            <person name="Wayne K.J."/>
            <person name="Tettelin H."/>
            <person name="Glass J.I."/>
            <person name="Rusch D."/>
            <person name="Podicherti R."/>
            <person name="Tsui H.-C.T."/>
            <person name="Winkler M.E."/>
        </authorList>
    </citation>
    <scope>NUCLEOTIDE SEQUENCE</scope>
</reference>
<name>A0A381NEP3_9ZZZZ</name>
<dbReference type="AlphaFoldDB" id="A0A381NEP3"/>
<feature type="domain" description="Mop" evidence="6">
    <location>
        <begin position="305"/>
        <end position="369"/>
    </location>
</feature>
<dbReference type="InterPro" id="IPR017871">
    <property type="entry name" value="ABC_transporter-like_CS"/>
</dbReference>
<evidence type="ECO:0000256" key="3">
    <source>
        <dbReference type="ARBA" id="ARBA00022741"/>
    </source>
</evidence>
<dbReference type="PROSITE" id="PS50893">
    <property type="entry name" value="ABC_TRANSPORTER_2"/>
    <property type="match status" value="1"/>
</dbReference>
<proteinExistence type="predicted"/>
<dbReference type="InterPro" id="IPR050093">
    <property type="entry name" value="ABC_SmlMolc_Importer"/>
</dbReference>
<dbReference type="GO" id="GO:0005524">
    <property type="term" value="F:ATP binding"/>
    <property type="evidence" value="ECO:0007669"/>
    <property type="project" value="UniProtKB-KW"/>
</dbReference>
<gene>
    <name evidence="7" type="ORF">METZ01_LOCUS5142</name>
</gene>
<dbReference type="PROSITE" id="PS00211">
    <property type="entry name" value="ABC_TRANSPORTER_1"/>
    <property type="match status" value="1"/>
</dbReference>
<evidence type="ECO:0000256" key="4">
    <source>
        <dbReference type="ARBA" id="ARBA00022840"/>
    </source>
</evidence>
<dbReference type="PROSITE" id="PS51866">
    <property type="entry name" value="MOP"/>
    <property type="match status" value="1"/>
</dbReference>
<dbReference type="GO" id="GO:0016887">
    <property type="term" value="F:ATP hydrolysis activity"/>
    <property type="evidence" value="ECO:0007669"/>
    <property type="project" value="InterPro"/>
</dbReference>
<dbReference type="Gene3D" id="3.40.50.300">
    <property type="entry name" value="P-loop containing nucleotide triphosphate hydrolases"/>
    <property type="match status" value="1"/>
</dbReference>
<evidence type="ECO:0000313" key="7">
    <source>
        <dbReference type="EMBL" id="SUZ52288.1"/>
    </source>
</evidence>
<dbReference type="EMBL" id="UINC01000266">
    <property type="protein sequence ID" value="SUZ52288.1"/>
    <property type="molecule type" value="Genomic_DNA"/>
</dbReference>
<evidence type="ECO:0000259" key="6">
    <source>
        <dbReference type="PROSITE" id="PS51866"/>
    </source>
</evidence>
<keyword evidence="3" id="KW-0547">Nucleotide-binding</keyword>
<dbReference type="Pfam" id="PF00005">
    <property type="entry name" value="ABC_tran"/>
    <property type="match status" value="1"/>
</dbReference>
<dbReference type="SUPFAM" id="SSF50331">
    <property type="entry name" value="MOP-like"/>
    <property type="match status" value="1"/>
</dbReference>
<keyword evidence="1" id="KW-0813">Transport</keyword>
<keyword evidence="2" id="KW-0500">Molybdenum</keyword>
<feature type="domain" description="ABC transporter" evidence="5">
    <location>
        <begin position="3"/>
        <end position="237"/>
    </location>
</feature>
<dbReference type="InterPro" id="IPR005116">
    <property type="entry name" value="Transp-assoc_OB_typ1"/>
</dbReference>
<evidence type="ECO:0000256" key="1">
    <source>
        <dbReference type="ARBA" id="ARBA00022448"/>
    </source>
</evidence>
<dbReference type="InterPro" id="IPR004606">
    <property type="entry name" value="Mop_domain"/>
</dbReference>
<dbReference type="InterPro" id="IPR008995">
    <property type="entry name" value="Mo/tungstate-bd_C_term_dom"/>
</dbReference>
<dbReference type="Gene3D" id="2.40.50.100">
    <property type="match status" value="1"/>
</dbReference>
<dbReference type="InterPro" id="IPR003439">
    <property type="entry name" value="ABC_transporter-like_ATP-bd"/>
</dbReference>
<evidence type="ECO:0008006" key="8">
    <source>
        <dbReference type="Google" id="ProtNLM"/>
    </source>
</evidence>
<evidence type="ECO:0000259" key="5">
    <source>
        <dbReference type="PROSITE" id="PS50893"/>
    </source>
</evidence>
<evidence type="ECO:0000256" key="2">
    <source>
        <dbReference type="ARBA" id="ARBA00022505"/>
    </source>
</evidence>
<dbReference type="InterPro" id="IPR027417">
    <property type="entry name" value="P-loop_NTPase"/>
</dbReference>
<dbReference type="GO" id="GO:0015689">
    <property type="term" value="P:molybdate ion transport"/>
    <property type="evidence" value="ECO:0007669"/>
    <property type="project" value="InterPro"/>
</dbReference>
<protein>
    <recommendedName>
        <fullName evidence="8">ABC transporter domain-containing protein</fullName>
    </recommendedName>
</protein>
<accession>A0A381NEP3</accession>
<keyword evidence="4" id="KW-0067">ATP-binding</keyword>
<dbReference type="Pfam" id="PF03459">
    <property type="entry name" value="TOBE"/>
    <property type="match status" value="1"/>
</dbReference>
<dbReference type="PANTHER" id="PTHR42781">
    <property type="entry name" value="SPERMIDINE/PUTRESCINE IMPORT ATP-BINDING PROTEIN POTA"/>
    <property type="match status" value="1"/>
</dbReference>
<dbReference type="PANTHER" id="PTHR42781:SF4">
    <property type="entry name" value="SPERMIDINE_PUTRESCINE IMPORT ATP-BINDING PROTEIN POTA"/>
    <property type="match status" value="1"/>
</dbReference>
<dbReference type="InterPro" id="IPR003593">
    <property type="entry name" value="AAA+_ATPase"/>
</dbReference>